<gene>
    <name evidence="1" type="ORF">PPERSA_06266</name>
</gene>
<dbReference type="SUPFAM" id="SSF48452">
    <property type="entry name" value="TPR-like"/>
    <property type="match status" value="1"/>
</dbReference>
<comment type="caution">
    <text evidence="1">The sequence shown here is derived from an EMBL/GenBank/DDBJ whole genome shotgun (WGS) entry which is preliminary data.</text>
</comment>
<evidence type="ECO:0000313" key="1">
    <source>
        <dbReference type="EMBL" id="KRX06295.1"/>
    </source>
</evidence>
<protein>
    <recommendedName>
        <fullName evidence="3">Tetratricopeptide repeat protein</fullName>
    </recommendedName>
</protein>
<accession>A0A0V0QVK6</accession>
<dbReference type="EMBL" id="LDAU01000097">
    <property type="protein sequence ID" value="KRX06295.1"/>
    <property type="molecule type" value="Genomic_DNA"/>
</dbReference>
<name>A0A0V0QVK6_PSEPJ</name>
<keyword evidence="2" id="KW-1185">Reference proteome</keyword>
<sequence>MQKSLKQTIQQLFKKQTPQITQKHAKNFISITQKSGTNQNLSNKFFHHNKINNNLIFLNKQNFNCQQNLEIKTDYDNKIQQAQSLLEEKKYKEATDILYELEGEYQEQDNNRIKILNILCICEMEMGHNDSAKIFNEEAMNIYQIQKSMGQNEKIEESQYFSNLFSFARIFTVRANLQGRNREEQGLHQTLVQSQKIYEELHQNLDKLQSEDQKRIVRQELALILTKLALAQIRTQTFDVGFELIGNAMEIWSEVEGYKQKNSYKFTLITYGMIQVMRKNYEEGITILMEAKQGFDKETMKNYNMANLYLGSLCILAPVFKTSNPQRYMEVLREFDNALDLLSQNTDQLSQDMYKQYSLFKQHQLQPLRGY</sequence>
<dbReference type="Proteomes" id="UP000054937">
    <property type="component" value="Unassembled WGS sequence"/>
</dbReference>
<reference evidence="1 2" key="1">
    <citation type="journal article" date="2015" name="Sci. Rep.">
        <title>Genome of the facultative scuticociliatosis pathogen Pseudocohnilembus persalinus provides insight into its virulence through horizontal gene transfer.</title>
        <authorList>
            <person name="Xiong J."/>
            <person name="Wang G."/>
            <person name="Cheng J."/>
            <person name="Tian M."/>
            <person name="Pan X."/>
            <person name="Warren A."/>
            <person name="Jiang C."/>
            <person name="Yuan D."/>
            <person name="Miao W."/>
        </authorList>
    </citation>
    <scope>NUCLEOTIDE SEQUENCE [LARGE SCALE GENOMIC DNA]</scope>
    <source>
        <strain evidence="1">36N120E</strain>
    </source>
</reference>
<evidence type="ECO:0008006" key="3">
    <source>
        <dbReference type="Google" id="ProtNLM"/>
    </source>
</evidence>
<dbReference type="AlphaFoldDB" id="A0A0V0QVK6"/>
<evidence type="ECO:0000313" key="2">
    <source>
        <dbReference type="Proteomes" id="UP000054937"/>
    </source>
</evidence>
<proteinExistence type="predicted"/>
<dbReference type="InterPro" id="IPR011990">
    <property type="entry name" value="TPR-like_helical_dom_sf"/>
</dbReference>
<dbReference type="OMA" id="CICEMEM"/>
<organism evidence="1 2">
    <name type="scientific">Pseudocohnilembus persalinus</name>
    <name type="common">Ciliate</name>
    <dbReference type="NCBI Taxonomy" id="266149"/>
    <lineage>
        <taxon>Eukaryota</taxon>
        <taxon>Sar</taxon>
        <taxon>Alveolata</taxon>
        <taxon>Ciliophora</taxon>
        <taxon>Intramacronucleata</taxon>
        <taxon>Oligohymenophorea</taxon>
        <taxon>Scuticociliatia</taxon>
        <taxon>Philasterida</taxon>
        <taxon>Pseudocohnilembidae</taxon>
        <taxon>Pseudocohnilembus</taxon>
    </lineage>
</organism>
<dbReference type="InParanoid" id="A0A0V0QVK6"/>